<dbReference type="PRINTS" id="PR00032">
    <property type="entry name" value="HTHARAC"/>
</dbReference>
<gene>
    <name evidence="5" type="ORF">DFR57_11631</name>
</gene>
<evidence type="ECO:0000313" key="6">
    <source>
        <dbReference type="Proteomes" id="UP000252585"/>
    </source>
</evidence>
<keyword evidence="6" id="KW-1185">Reference proteome</keyword>
<dbReference type="Pfam" id="PF02311">
    <property type="entry name" value="AraC_binding"/>
    <property type="match status" value="1"/>
</dbReference>
<dbReference type="InterPro" id="IPR014710">
    <property type="entry name" value="RmlC-like_jellyroll"/>
</dbReference>
<dbReference type="SUPFAM" id="SSF46689">
    <property type="entry name" value="Homeodomain-like"/>
    <property type="match status" value="1"/>
</dbReference>
<keyword evidence="1" id="KW-0805">Transcription regulation</keyword>
<evidence type="ECO:0000256" key="2">
    <source>
        <dbReference type="ARBA" id="ARBA00023125"/>
    </source>
</evidence>
<dbReference type="OrthoDB" id="9816335at2"/>
<keyword evidence="3" id="KW-0804">Transcription</keyword>
<dbReference type="AlphaFoldDB" id="A0A368X6X9"/>
<dbReference type="InterPro" id="IPR003313">
    <property type="entry name" value="AraC-bd"/>
</dbReference>
<evidence type="ECO:0000256" key="3">
    <source>
        <dbReference type="ARBA" id="ARBA00023163"/>
    </source>
</evidence>
<comment type="caution">
    <text evidence="5">The sequence shown here is derived from an EMBL/GenBank/DDBJ whole genome shotgun (WGS) entry which is preliminary data.</text>
</comment>
<evidence type="ECO:0000256" key="1">
    <source>
        <dbReference type="ARBA" id="ARBA00023015"/>
    </source>
</evidence>
<dbReference type="RefSeq" id="WP_114354121.1">
    <property type="nucleotide sequence ID" value="NZ_QPJJ01000016.1"/>
</dbReference>
<dbReference type="InterPro" id="IPR037923">
    <property type="entry name" value="HTH-like"/>
</dbReference>
<proteinExistence type="predicted"/>
<protein>
    <submittedName>
        <fullName evidence="5">AraC-like DNA-binding protein</fullName>
    </submittedName>
</protein>
<dbReference type="PROSITE" id="PS01124">
    <property type="entry name" value="HTH_ARAC_FAMILY_2"/>
    <property type="match status" value="1"/>
</dbReference>
<dbReference type="Proteomes" id="UP000252585">
    <property type="component" value="Unassembled WGS sequence"/>
</dbReference>
<dbReference type="PANTHER" id="PTHR43280">
    <property type="entry name" value="ARAC-FAMILY TRANSCRIPTIONAL REGULATOR"/>
    <property type="match status" value="1"/>
</dbReference>
<dbReference type="SUPFAM" id="SSF51215">
    <property type="entry name" value="Regulatory protein AraC"/>
    <property type="match status" value="1"/>
</dbReference>
<dbReference type="Gene3D" id="1.10.10.60">
    <property type="entry name" value="Homeodomain-like"/>
    <property type="match status" value="1"/>
</dbReference>
<dbReference type="InterPro" id="IPR009057">
    <property type="entry name" value="Homeodomain-like_sf"/>
</dbReference>
<dbReference type="GO" id="GO:0043565">
    <property type="term" value="F:sequence-specific DNA binding"/>
    <property type="evidence" value="ECO:0007669"/>
    <property type="project" value="InterPro"/>
</dbReference>
<keyword evidence="2 5" id="KW-0238">DNA-binding</keyword>
<dbReference type="InterPro" id="IPR018060">
    <property type="entry name" value="HTH_AraC"/>
</dbReference>
<dbReference type="PANTHER" id="PTHR43280:SF28">
    <property type="entry name" value="HTH-TYPE TRANSCRIPTIONAL ACTIVATOR RHAS"/>
    <property type="match status" value="1"/>
</dbReference>
<feature type="domain" description="HTH araC/xylS-type" evidence="4">
    <location>
        <begin position="222"/>
        <end position="319"/>
    </location>
</feature>
<dbReference type="PROSITE" id="PS00041">
    <property type="entry name" value="HTH_ARAC_FAMILY_1"/>
    <property type="match status" value="1"/>
</dbReference>
<sequence length="319" mass="37407">MADLLFDKLIDETEEEKAILQNKSLNIKDLYTNTQDFIIQSSNFLENDSIMIRKHTRYIDFPKHSHDYIEMNFVYNGKLTQKIGNTKLTLKKGELIFLNQHIEHEIKASSHDDIILNFIIQPAFFENIIANVTDDFRDNHVISFLLNSIFDTSNQGEYLYFPVAHVASIQSLLKNILEEMLNKTLFSQTKAKFMMGSLIVELIEHSHLLIQEKETTNQQFLFEVFHYVEKHYKTASLQSFSVEVNRPDYWVSKQIKKLTNTTFKELLQGKRLAVAKAMLAETTYSITTIAEEVGYENISYFYRIFKKKYGKTPKQLRKQ</sequence>
<accession>A0A368X6X9</accession>
<evidence type="ECO:0000259" key="4">
    <source>
        <dbReference type="PROSITE" id="PS01124"/>
    </source>
</evidence>
<dbReference type="EMBL" id="QPJJ01000016">
    <property type="protein sequence ID" value="RCW63752.1"/>
    <property type="molecule type" value="Genomic_DNA"/>
</dbReference>
<dbReference type="Pfam" id="PF12833">
    <property type="entry name" value="HTH_18"/>
    <property type="match status" value="1"/>
</dbReference>
<dbReference type="GO" id="GO:0003700">
    <property type="term" value="F:DNA-binding transcription factor activity"/>
    <property type="evidence" value="ECO:0007669"/>
    <property type="project" value="InterPro"/>
</dbReference>
<reference evidence="5 6" key="1">
    <citation type="submission" date="2018-07" db="EMBL/GenBank/DDBJ databases">
        <title>Genomic Encyclopedia of Type Strains, Phase IV (KMG-IV): sequencing the most valuable type-strain genomes for metagenomic binning, comparative biology and taxonomic classification.</title>
        <authorList>
            <person name="Goeker M."/>
        </authorList>
    </citation>
    <scope>NUCLEOTIDE SEQUENCE [LARGE SCALE GENOMIC DNA]</scope>
    <source>
        <strain evidence="5 6">DSM 27696</strain>
    </source>
</reference>
<evidence type="ECO:0000313" key="5">
    <source>
        <dbReference type="EMBL" id="RCW63752.1"/>
    </source>
</evidence>
<dbReference type="Gene3D" id="2.60.120.10">
    <property type="entry name" value="Jelly Rolls"/>
    <property type="match status" value="1"/>
</dbReference>
<dbReference type="InterPro" id="IPR020449">
    <property type="entry name" value="Tscrpt_reg_AraC-type_HTH"/>
</dbReference>
<name>A0A368X6X9_9BACI</name>
<organism evidence="5 6">
    <name type="scientific">Saliterribacillus persicus</name>
    <dbReference type="NCBI Taxonomy" id="930114"/>
    <lineage>
        <taxon>Bacteria</taxon>
        <taxon>Bacillati</taxon>
        <taxon>Bacillota</taxon>
        <taxon>Bacilli</taxon>
        <taxon>Bacillales</taxon>
        <taxon>Bacillaceae</taxon>
        <taxon>Saliterribacillus</taxon>
    </lineage>
</organism>
<dbReference type="SMART" id="SM00342">
    <property type="entry name" value="HTH_ARAC"/>
    <property type="match status" value="1"/>
</dbReference>
<dbReference type="InterPro" id="IPR018062">
    <property type="entry name" value="HTH_AraC-typ_CS"/>
</dbReference>